<feature type="domain" description="IclR-ED" evidence="5">
    <location>
        <begin position="82"/>
        <end position="265"/>
    </location>
</feature>
<dbReference type="PANTHER" id="PTHR30136:SF24">
    <property type="entry name" value="HTH-TYPE TRANSCRIPTIONAL REPRESSOR ALLR"/>
    <property type="match status" value="1"/>
</dbReference>
<keyword evidence="2 6" id="KW-0238">DNA-binding</keyword>
<evidence type="ECO:0000256" key="1">
    <source>
        <dbReference type="ARBA" id="ARBA00023015"/>
    </source>
</evidence>
<gene>
    <name evidence="6" type="ORF">HD596_009670</name>
</gene>
<dbReference type="PROSITE" id="PS51077">
    <property type="entry name" value="HTH_ICLR"/>
    <property type="match status" value="1"/>
</dbReference>
<dbReference type="Pfam" id="PF09339">
    <property type="entry name" value="HTH_IclR"/>
    <property type="match status" value="1"/>
</dbReference>
<organism evidence="6 7">
    <name type="scientific">Nonomuraea jabiensis</name>
    <dbReference type="NCBI Taxonomy" id="882448"/>
    <lineage>
        <taxon>Bacteria</taxon>
        <taxon>Bacillati</taxon>
        <taxon>Actinomycetota</taxon>
        <taxon>Actinomycetes</taxon>
        <taxon>Streptosporangiales</taxon>
        <taxon>Streptosporangiaceae</taxon>
        <taxon>Nonomuraea</taxon>
    </lineage>
</organism>
<dbReference type="InterPro" id="IPR005471">
    <property type="entry name" value="Tscrpt_reg_IclR_N"/>
</dbReference>
<accession>A0A7W9GFJ9</accession>
<dbReference type="EMBL" id="JACHMB010000001">
    <property type="protein sequence ID" value="MBB5782914.1"/>
    <property type="molecule type" value="Genomic_DNA"/>
</dbReference>
<dbReference type="AlphaFoldDB" id="A0A7W9GFJ9"/>
<dbReference type="PANTHER" id="PTHR30136">
    <property type="entry name" value="HELIX-TURN-HELIX TRANSCRIPTIONAL REGULATOR, ICLR FAMILY"/>
    <property type="match status" value="1"/>
</dbReference>
<comment type="caution">
    <text evidence="6">The sequence shown here is derived from an EMBL/GenBank/DDBJ whole genome shotgun (WGS) entry which is preliminary data.</text>
</comment>
<evidence type="ECO:0000259" key="4">
    <source>
        <dbReference type="PROSITE" id="PS51077"/>
    </source>
</evidence>
<keyword evidence="1" id="KW-0805">Transcription regulation</keyword>
<dbReference type="SMART" id="SM00346">
    <property type="entry name" value="HTH_ICLR"/>
    <property type="match status" value="1"/>
</dbReference>
<dbReference type="PROSITE" id="PS51078">
    <property type="entry name" value="ICLR_ED"/>
    <property type="match status" value="1"/>
</dbReference>
<evidence type="ECO:0000313" key="6">
    <source>
        <dbReference type="EMBL" id="MBB5782914.1"/>
    </source>
</evidence>
<keyword evidence="3" id="KW-0804">Transcription</keyword>
<dbReference type="Gene3D" id="1.10.10.10">
    <property type="entry name" value="Winged helix-like DNA-binding domain superfamily/Winged helix DNA-binding domain"/>
    <property type="match status" value="1"/>
</dbReference>
<dbReference type="InterPro" id="IPR014757">
    <property type="entry name" value="Tscrpt_reg_IclR_C"/>
</dbReference>
<dbReference type="Gene3D" id="3.30.450.40">
    <property type="match status" value="1"/>
</dbReference>
<keyword evidence="7" id="KW-1185">Reference proteome</keyword>
<dbReference type="InterPro" id="IPR036388">
    <property type="entry name" value="WH-like_DNA-bd_sf"/>
</dbReference>
<dbReference type="RefSeq" id="WP_185075926.1">
    <property type="nucleotide sequence ID" value="NZ_JACHMB010000001.1"/>
</dbReference>
<dbReference type="SUPFAM" id="SSF55781">
    <property type="entry name" value="GAF domain-like"/>
    <property type="match status" value="1"/>
</dbReference>
<evidence type="ECO:0000256" key="3">
    <source>
        <dbReference type="ARBA" id="ARBA00023163"/>
    </source>
</evidence>
<dbReference type="InterPro" id="IPR050707">
    <property type="entry name" value="HTH_MetabolicPath_Reg"/>
</dbReference>
<name>A0A7W9GFJ9_9ACTN</name>
<evidence type="ECO:0000313" key="7">
    <source>
        <dbReference type="Proteomes" id="UP000579153"/>
    </source>
</evidence>
<evidence type="ECO:0000256" key="2">
    <source>
        <dbReference type="ARBA" id="ARBA00023125"/>
    </source>
</evidence>
<dbReference type="SUPFAM" id="SSF46785">
    <property type="entry name" value="Winged helix' DNA-binding domain"/>
    <property type="match status" value="1"/>
</dbReference>
<dbReference type="GO" id="GO:0003700">
    <property type="term" value="F:DNA-binding transcription factor activity"/>
    <property type="evidence" value="ECO:0007669"/>
    <property type="project" value="TreeGrafter"/>
</dbReference>
<protein>
    <submittedName>
        <fullName evidence="6">DNA-binding IclR family transcriptional regulator</fullName>
    </submittedName>
</protein>
<dbReference type="GO" id="GO:0003677">
    <property type="term" value="F:DNA binding"/>
    <property type="evidence" value="ECO:0007669"/>
    <property type="project" value="UniProtKB-KW"/>
</dbReference>
<reference evidence="6 7" key="1">
    <citation type="submission" date="2020-08" db="EMBL/GenBank/DDBJ databases">
        <title>Sequencing the genomes of 1000 actinobacteria strains.</title>
        <authorList>
            <person name="Klenk H.-P."/>
        </authorList>
    </citation>
    <scope>NUCLEOTIDE SEQUENCE [LARGE SCALE GENOMIC DNA]</scope>
    <source>
        <strain evidence="6 7">DSM 45507</strain>
    </source>
</reference>
<dbReference type="Pfam" id="PF01614">
    <property type="entry name" value="IclR_C"/>
    <property type="match status" value="1"/>
</dbReference>
<sequence length="265" mass="28341">MSSQVFVAAPAGPDEEEEYPNSVLGKAQLIFGAFESGAVQLRLTELSRRSGVPKASAYRLAQELVQWGLLERKGDSYQLGMRMFELGQRVPVSAVLRRVARPLLTDLFAATRATIHLAVLDRGHVLYVEKVAGEANVNTHSRVGGRLPAACTATGKALLANLPDLEERLRRLARIGLPHLTPHTVASVADLRRQLAAVRERGYAIEKQEVLLGFGSIAVPVVAADGTVLASVSAAAPLSRLVAKRLLPGLFAAADGISRAVAREC</sequence>
<dbReference type="InterPro" id="IPR029016">
    <property type="entry name" value="GAF-like_dom_sf"/>
</dbReference>
<proteinExistence type="predicted"/>
<dbReference type="GO" id="GO:0045892">
    <property type="term" value="P:negative regulation of DNA-templated transcription"/>
    <property type="evidence" value="ECO:0007669"/>
    <property type="project" value="TreeGrafter"/>
</dbReference>
<dbReference type="Proteomes" id="UP000579153">
    <property type="component" value="Unassembled WGS sequence"/>
</dbReference>
<evidence type="ECO:0000259" key="5">
    <source>
        <dbReference type="PROSITE" id="PS51078"/>
    </source>
</evidence>
<feature type="domain" description="HTH iclR-type" evidence="4">
    <location>
        <begin position="21"/>
        <end position="81"/>
    </location>
</feature>
<dbReference type="InterPro" id="IPR036390">
    <property type="entry name" value="WH_DNA-bd_sf"/>
</dbReference>